<gene>
    <name evidence="2" type="ORF">PGLA1383_LOCUS3836</name>
</gene>
<sequence>MRESQYVCTPYPLRCEHESLQTLEGLEAVIDHGGIGLDAAQEKDASSWHRTVIRIDHMNDSRGYSKALEGFAKECGASLHCFYREAAQNRRRNIHLVLDTETSADASGFLRNLRTQPVDIDGCGKPCKEPCAEVLEDLPLPVGGHPMAAGFTSVEYSSAEELNEILQRARTGLLRLALSRSLGPAADGSAESAWVSASVRGALLAVAVRPGRRSTELTNLSELRRMPQTPALCADLHAQPREGEANEELLRLLSKKLHLPVSSLSLISGGKARDKQVLVEGLTPGQVATRLLGES</sequence>
<evidence type="ECO:0000313" key="2">
    <source>
        <dbReference type="EMBL" id="CAE8584914.1"/>
    </source>
</evidence>
<reference evidence="2" key="1">
    <citation type="submission" date="2021-02" db="EMBL/GenBank/DDBJ databases">
        <authorList>
            <person name="Dougan E. K."/>
            <person name="Rhodes N."/>
            <person name="Thang M."/>
            <person name="Chan C."/>
        </authorList>
    </citation>
    <scope>NUCLEOTIDE SEQUENCE</scope>
</reference>
<evidence type="ECO:0000313" key="3">
    <source>
        <dbReference type="Proteomes" id="UP000654075"/>
    </source>
</evidence>
<dbReference type="AlphaFoldDB" id="A0A813D8K7"/>
<dbReference type="SMART" id="SM01152">
    <property type="entry name" value="DUF167"/>
    <property type="match status" value="1"/>
</dbReference>
<name>A0A813D8K7_POLGL</name>
<dbReference type="Proteomes" id="UP000654075">
    <property type="component" value="Unassembled WGS sequence"/>
</dbReference>
<dbReference type="PANTHER" id="PTHR13420">
    <property type="entry name" value="UPF0235 PROTEIN C15ORF40"/>
    <property type="match status" value="1"/>
</dbReference>
<dbReference type="Gene3D" id="3.30.1200.10">
    <property type="entry name" value="YggU-like"/>
    <property type="match status" value="1"/>
</dbReference>
<dbReference type="PANTHER" id="PTHR13420:SF7">
    <property type="entry name" value="UPF0235 PROTEIN C15ORF40"/>
    <property type="match status" value="1"/>
</dbReference>
<dbReference type="InterPro" id="IPR036591">
    <property type="entry name" value="YggU-like_sf"/>
</dbReference>
<comment type="similarity">
    <text evidence="1">Belongs to the UPF0235 family.</text>
</comment>
<dbReference type="HAMAP" id="MF_00634">
    <property type="entry name" value="UPF0235"/>
    <property type="match status" value="1"/>
</dbReference>
<dbReference type="NCBIfam" id="TIGR00251">
    <property type="entry name" value="DUF167 family protein"/>
    <property type="match status" value="1"/>
</dbReference>
<dbReference type="GO" id="GO:0005737">
    <property type="term" value="C:cytoplasm"/>
    <property type="evidence" value="ECO:0007669"/>
    <property type="project" value="TreeGrafter"/>
</dbReference>
<organism evidence="2 3">
    <name type="scientific">Polarella glacialis</name>
    <name type="common">Dinoflagellate</name>
    <dbReference type="NCBI Taxonomy" id="89957"/>
    <lineage>
        <taxon>Eukaryota</taxon>
        <taxon>Sar</taxon>
        <taxon>Alveolata</taxon>
        <taxon>Dinophyceae</taxon>
        <taxon>Suessiales</taxon>
        <taxon>Suessiaceae</taxon>
        <taxon>Polarella</taxon>
    </lineage>
</organism>
<protein>
    <submittedName>
        <fullName evidence="2">Uncharacterized protein</fullName>
    </submittedName>
</protein>
<dbReference type="InterPro" id="IPR003746">
    <property type="entry name" value="DUF167"/>
</dbReference>
<dbReference type="EMBL" id="CAJNNV010001382">
    <property type="protein sequence ID" value="CAE8584914.1"/>
    <property type="molecule type" value="Genomic_DNA"/>
</dbReference>
<accession>A0A813D8K7</accession>
<dbReference type="SUPFAM" id="SSF69786">
    <property type="entry name" value="YggU-like"/>
    <property type="match status" value="1"/>
</dbReference>
<evidence type="ECO:0000256" key="1">
    <source>
        <dbReference type="ARBA" id="ARBA00010364"/>
    </source>
</evidence>
<keyword evidence="3" id="KW-1185">Reference proteome</keyword>
<dbReference type="OrthoDB" id="167315at2759"/>
<dbReference type="Pfam" id="PF02594">
    <property type="entry name" value="DUF167"/>
    <property type="match status" value="1"/>
</dbReference>
<proteinExistence type="inferred from homology"/>
<comment type="caution">
    <text evidence="2">The sequence shown here is derived from an EMBL/GenBank/DDBJ whole genome shotgun (WGS) entry which is preliminary data.</text>
</comment>